<evidence type="ECO:0000256" key="2">
    <source>
        <dbReference type="ARBA" id="ARBA00022448"/>
    </source>
</evidence>
<sequence length="200" mass="21892">MQTRTEQPPWPDKAWQGPRPANPGARTPGDGTGNSPLRSRPLGSAAPQQALYHSAAVRTVPPSPPPFRDPLDTTLRRRAWRWSEWSTTSATLGPTLGEGSCLLRRLAAPEFSCPPGVTTRDRARRQRCPSPPGRSRPSFTTPQIAIPFVTMFGGFAPPQQSPEEIRAMEAEATFTVQQVVATAFMLYLSPFAIDMASRIL</sequence>
<dbReference type="GO" id="GO:0015031">
    <property type="term" value="P:protein transport"/>
    <property type="evidence" value="ECO:0007669"/>
    <property type="project" value="UniProtKB-KW"/>
</dbReference>
<evidence type="ECO:0000313" key="11">
    <source>
        <dbReference type="EMBL" id="PWI68042.1"/>
    </source>
</evidence>
<feature type="region of interest" description="Disordered" evidence="10">
    <location>
        <begin position="115"/>
        <end position="140"/>
    </location>
</feature>
<keyword evidence="3" id="KW-0812">Transmembrane</keyword>
<organism evidence="11 12">
    <name type="scientific">Purpureocillium lilacinum</name>
    <name type="common">Paecilomyces lilacinus</name>
    <dbReference type="NCBI Taxonomy" id="33203"/>
    <lineage>
        <taxon>Eukaryota</taxon>
        <taxon>Fungi</taxon>
        <taxon>Dikarya</taxon>
        <taxon>Ascomycota</taxon>
        <taxon>Pezizomycotina</taxon>
        <taxon>Sordariomycetes</taxon>
        <taxon>Hypocreomycetidae</taxon>
        <taxon>Hypocreales</taxon>
        <taxon>Ophiocordycipitaceae</taxon>
        <taxon>Purpureocillium</taxon>
    </lineage>
</organism>
<keyword evidence="5" id="KW-0653">Protein transport</keyword>
<comment type="subcellular location">
    <subcellularLocation>
        <location evidence="1">Mitochondrion outer membrane</location>
        <topology evidence="1">Single-pass membrane protein</topology>
    </subcellularLocation>
</comment>
<evidence type="ECO:0000256" key="5">
    <source>
        <dbReference type="ARBA" id="ARBA00022927"/>
    </source>
</evidence>
<evidence type="ECO:0000256" key="6">
    <source>
        <dbReference type="ARBA" id="ARBA00022989"/>
    </source>
</evidence>
<comment type="caution">
    <text evidence="11">The sequence shown here is derived from an EMBL/GenBank/DDBJ whole genome shotgun (WGS) entry which is preliminary data.</text>
</comment>
<evidence type="ECO:0000256" key="4">
    <source>
        <dbReference type="ARBA" id="ARBA00022787"/>
    </source>
</evidence>
<gene>
    <name evidence="11" type="ORF">PCL_02443</name>
</gene>
<name>A0A2U3E0N3_PURLI</name>
<dbReference type="Proteomes" id="UP000245956">
    <property type="component" value="Unassembled WGS sequence"/>
</dbReference>
<keyword evidence="7" id="KW-0496">Mitochondrion</keyword>
<dbReference type="InterPro" id="IPR019603">
    <property type="entry name" value="Tom5"/>
</dbReference>
<dbReference type="GO" id="GO:0005741">
    <property type="term" value="C:mitochondrial outer membrane"/>
    <property type="evidence" value="ECO:0007669"/>
    <property type="project" value="UniProtKB-SubCell"/>
</dbReference>
<evidence type="ECO:0000256" key="7">
    <source>
        <dbReference type="ARBA" id="ARBA00023128"/>
    </source>
</evidence>
<reference evidence="11 12" key="1">
    <citation type="journal article" date="2016" name="Front. Microbiol.">
        <title>Genome and transcriptome sequences reveal the specific parasitism of the nematophagous Purpureocillium lilacinum 36-1.</title>
        <authorList>
            <person name="Xie J."/>
            <person name="Li S."/>
            <person name="Mo C."/>
            <person name="Xiao X."/>
            <person name="Peng D."/>
            <person name="Wang G."/>
            <person name="Xiao Y."/>
        </authorList>
    </citation>
    <scope>NUCLEOTIDE SEQUENCE [LARGE SCALE GENOMIC DNA]</scope>
    <source>
        <strain evidence="11 12">36-1</strain>
    </source>
</reference>
<dbReference type="AlphaFoldDB" id="A0A2U3E0N3"/>
<evidence type="ECO:0000256" key="8">
    <source>
        <dbReference type="ARBA" id="ARBA00023136"/>
    </source>
</evidence>
<keyword evidence="6" id="KW-1133">Transmembrane helix</keyword>
<dbReference type="EMBL" id="LCWV01000016">
    <property type="protein sequence ID" value="PWI68042.1"/>
    <property type="molecule type" value="Genomic_DNA"/>
</dbReference>
<evidence type="ECO:0000313" key="12">
    <source>
        <dbReference type="Proteomes" id="UP000245956"/>
    </source>
</evidence>
<protein>
    <submittedName>
        <fullName evidence="11">Uncharacterized protein</fullName>
    </submittedName>
</protein>
<evidence type="ECO:0000256" key="1">
    <source>
        <dbReference type="ARBA" id="ARBA00004572"/>
    </source>
</evidence>
<evidence type="ECO:0000256" key="10">
    <source>
        <dbReference type="SAM" id="MobiDB-lite"/>
    </source>
</evidence>
<dbReference type="Pfam" id="PF10642">
    <property type="entry name" value="Tom5"/>
    <property type="match status" value="1"/>
</dbReference>
<accession>A0A2U3E0N3</accession>
<comment type="similarity">
    <text evidence="9">Belongs to the Tom5 family.</text>
</comment>
<keyword evidence="4" id="KW-1000">Mitochondrion outer membrane</keyword>
<evidence type="ECO:0000256" key="9">
    <source>
        <dbReference type="ARBA" id="ARBA00025716"/>
    </source>
</evidence>
<evidence type="ECO:0000256" key="3">
    <source>
        <dbReference type="ARBA" id="ARBA00022692"/>
    </source>
</evidence>
<proteinExistence type="inferred from homology"/>
<keyword evidence="8" id="KW-0472">Membrane</keyword>
<dbReference type="GO" id="GO:0006626">
    <property type="term" value="P:protein targeting to mitochondrion"/>
    <property type="evidence" value="ECO:0007669"/>
    <property type="project" value="UniProtKB-ARBA"/>
</dbReference>
<keyword evidence="2" id="KW-0813">Transport</keyword>
<feature type="region of interest" description="Disordered" evidence="10">
    <location>
        <begin position="1"/>
        <end position="72"/>
    </location>
</feature>